<dbReference type="InterPro" id="IPR035913">
    <property type="entry name" value="RPB5-like_sf"/>
</dbReference>
<dbReference type="GO" id="GO:0003899">
    <property type="term" value="F:DNA-directed RNA polymerase activity"/>
    <property type="evidence" value="ECO:0007669"/>
    <property type="project" value="InterPro"/>
</dbReference>
<evidence type="ECO:0000313" key="3">
    <source>
        <dbReference type="Proteomes" id="UP000141616"/>
    </source>
</evidence>
<proteinExistence type="predicted"/>
<protein>
    <submittedName>
        <fullName evidence="2">RNA polymerase II subunit Rpb5b</fullName>
    </submittedName>
</protein>
<accession>W8W1A5</accession>
<dbReference type="InterPro" id="IPR000783">
    <property type="entry name" value="RNA_pol_subH/Rpb5_C"/>
</dbReference>
<dbReference type="RefSeq" id="YP_009010794.1">
    <property type="nucleotide sequence ID" value="NC_023615.1"/>
</dbReference>
<dbReference type="KEGG" id="vg:18501583"/>
<evidence type="ECO:0000313" key="2">
    <source>
        <dbReference type="EMBL" id="CCV01877.1"/>
    </source>
</evidence>
<dbReference type="SUPFAM" id="SSF55287">
    <property type="entry name" value="RPB5-like RNA polymerase subunit"/>
    <property type="match status" value="1"/>
</dbReference>
<evidence type="ECO:0000259" key="1">
    <source>
        <dbReference type="Pfam" id="PF01191"/>
    </source>
</evidence>
<dbReference type="GO" id="GO:0006351">
    <property type="term" value="P:DNA-templated transcription"/>
    <property type="evidence" value="ECO:0007669"/>
    <property type="project" value="InterPro"/>
</dbReference>
<dbReference type="Proteomes" id="UP000141616">
    <property type="component" value="Segment"/>
</dbReference>
<dbReference type="GeneID" id="18501583"/>
<sequence>MKLNVVREMMAQRKFNEYKIRDTFMIGSRLKDDKLEFIYIKIFNTKFELNVVREFLWSKFTIDNSGNIFTKNTNKNVVQLIIICKSFQNSHIKEFKEVSNHIQLIREDFFNINITKKAPYHEKVTEETIVNKKEIPIIKENDPNCIFYNFVKGDIIRVVRSDGDICYRLVR</sequence>
<dbReference type="Gene3D" id="3.90.940.20">
    <property type="entry name" value="RPB5-like RNA polymerase subunit"/>
    <property type="match status" value="1"/>
</dbReference>
<feature type="domain" description="RNA polymerase subunit H/Rpb5 C-terminal" evidence="1">
    <location>
        <begin position="122"/>
        <end position="162"/>
    </location>
</feature>
<name>W8W1A5_9VIRU</name>
<reference evidence="2 3" key="1">
    <citation type="submission" date="2013-03" db="EMBL/GenBank/DDBJ databases">
        <title>Genomic and evolutionary features of invertebrate iridoviruse.</title>
        <authorList>
            <person name="Piegu B."/>
            <person name="Guizard S."/>
            <person name="Bideshi D."/>
            <person name="Spears T."/>
            <person name="Federici B."/>
            <person name="Bigot Y."/>
        </authorList>
    </citation>
    <scope>NUCLEOTIDE SEQUENCE [LARGE SCALE GENOMIC DNA]</scope>
    <source>
        <strain evidence="2">IIV22Aberystwyth</strain>
    </source>
</reference>
<dbReference type="Pfam" id="PF01191">
    <property type="entry name" value="RNA_pol_Rpb5_C"/>
    <property type="match status" value="1"/>
</dbReference>
<gene>
    <name evidence="2" type="primary">033R</name>
    <name evidence="2" type="ORF">IIV22A_033R</name>
</gene>
<dbReference type="GO" id="GO:0003677">
    <property type="term" value="F:DNA binding"/>
    <property type="evidence" value="ECO:0007669"/>
    <property type="project" value="InterPro"/>
</dbReference>
<dbReference type="EMBL" id="HF920634">
    <property type="protein sequence ID" value="CCV01877.1"/>
    <property type="molecule type" value="Genomic_DNA"/>
</dbReference>
<organism evidence="2 3">
    <name type="scientific">Invertebrate iridescent virus 22</name>
    <dbReference type="NCBI Taxonomy" id="345198"/>
    <lineage>
        <taxon>Viruses</taxon>
        <taxon>Varidnaviria</taxon>
        <taxon>Bamfordvirae</taxon>
        <taxon>Nucleocytoviricota</taxon>
        <taxon>Megaviricetes</taxon>
        <taxon>Pimascovirales</taxon>
        <taxon>Pimascovirales incertae sedis</taxon>
        <taxon>Iridoviridae</taxon>
        <taxon>Betairidovirinae</taxon>
        <taxon>Chloriridovirus</taxon>
        <taxon>Chloriridovirus simulium1</taxon>
    </lineage>
</organism>